<name>D1PIV0_9FIRM</name>
<keyword evidence="1" id="KW-0472">Membrane</keyword>
<proteinExistence type="predicted"/>
<keyword evidence="3" id="KW-1185">Reference proteome</keyword>
<gene>
    <name evidence="2" type="ORF">SUBVAR_04265</name>
</gene>
<keyword evidence="1" id="KW-0812">Transmembrane</keyword>
<reference evidence="2" key="1">
    <citation type="submission" date="2009-12" db="EMBL/GenBank/DDBJ databases">
        <authorList>
            <person name="Weinstock G."/>
            <person name="Sodergren E."/>
            <person name="Clifton S."/>
            <person name="Fulton L."/>
            <person name="Fulton B."/>
            <person name="Courtney L."/>
            <person name="Fronick C."/>
            <person name="Harrison M."/>
            <person name="Strong C."/>
            <person name="Farmer C."/>
            <person name="Delahaunty K."/>
            <person name="Markovic C."/>
            <person name="Hall O."/>
            <person name="Minx P."/>
            <person name="Tomlinson C."/>
            <person name="Mitreva M."/>
            <person name="Nelson J."/>
            <person name="Hou S."/>
            <person name="Wollam A."/>
            <person name="Pepin K.H."/>
            <person name="Johnson M."/>
            <person name="Bhonagiri V."/>
            <person name="Nash W.E."/>
            <person name="Warren W."/>
            <person name="Chinwalla A."/>
            <person name="Mardis E.R."/>
            <person name="Wilson R.K."/>
        </authorList>
    </citation>
    <scope>NUCLEOTIDE SEQUENCE [LARGE SCALE GENOMIC DNA]</scope>
    <source>
        <strain evidence="2">DSM 15176</strain>
    </source>
</reference>
<protein>
    <submittedName>
        <fullName evidence="2">Uncharacterized protein</fullName>
    </submittedName>
</protein>
<dbReference type="EMBL" id="ACBY02000011">
    <property type="protein sequence ID" value="EFB77459.1"/>
    <property type="molecule type" value="Genomic_DNA"/>
</dbReference>
<keyword evidence="1" id="KW-1133">Transmembrane helix</keyword>
<dbReference type="STRING" id="411471.SUBVAR_04265"/>
<dbReference type="Proteomes" id="UP000003438">
    <property type="component" value="Unassembled WGS sequence"/>
</dbReference>
<comment type="caution">
    <text evidence="2">The sequence shown here is derived from an EMBL/GenBank/DDBJ whole genome shotgun (WGS) entry which is preliminary data.</text>
</comment>
<evidence type="ECO:0000313" key="2">
    <source>
        <dbReference type="EMBL" id="EFB77459.1"/>
    </source>
</evidence>
<feature type="transmembrane region" description="Helical" evidence="1">
    <location>
        <begin position="6"/>
        <end position="30"/>
    </location>
</feature>
<evidence type="ECO:0000256" key="1">
    <source>
        <dbReference type="SAM" id="Phobius"/>
    </source>
</evidence>
<dbReference type="HOGENOM" id="CLU_3258791_0_0_9"/>
<accession>D1PIV0</accession>
<sequence length="42" mass="5172">MLPGPWLYYIILFYFVKGFLRFITNFFELYNHPVQSGRKKVQ</sequence>
<organism evidence="2 3">
    <name type="scientific">Subdoligranulum variabile DSM 15176</name>
    <dbReference type="NCBI Taxonomy" id="411471"/>
    <lineage>
        <taxon>Bacteria</taxon>
        <taxon>Bacillati</taxon>
        <taxon>Bacillota</taxon>
        <taxon>Clostridia</taxon>
        <taxon>Eubacteriales</taxon>
        <taxon>Oscillospiraceae</taxon>
        <taxon>Subdoligranulum</taxon>
    </lineage>
</organism>
<dbReference type="AlphaFoldDB" id="D1PIV0"/>
<evidence type="ECO:0000313" key="3">
    <source>
        <dbReference type="Proteomes" id="UP000003438"/>
    </source>
</evidence>